<dbReference type="OrthoDB" id="5544375at2759"/>
<dbReference type="EMBL" id="JAABOA010000082">
    <property type="protein sequence ID" value="KAF9586032.1"/>
    <property type="molecule type" value="Genomic_DNA"/>
</dbReference>
<gene>
    <name evidence="2" type="ORF">BGW38_010304</name>
</gene>
<comment type="caution">
    <text evidence="2">The sequence shown here is derived from an EMBL/GenBank/DDBJ whole genome shotgun (WGS) entry which is preliminary data.</text>
</comment>
<organism evidence="2 3">
    <name type="scientific">Lunasporangiospora selenospora</name>
    <dbReference type="NCBI Taxonomy" id="979761"/>
    <lineage>
        <taxon>Eukaryota</taxon>
        <taxon>Fungi</taxon>
        <taxon>Fungi incertae sedis</taxon>
        <taxon>Mucoromycota</taxon>
        <taxon>Mortierellomycotina</taxon>
        <taxon>Mortierellomycetes</taxon>
        <taxon>Mortierellales</taxon>
        <taxon>Mortierellaceae</taxon>
        <taxon>Lunasporangiospora</taxon>
    </lineage>
</organism>
<accession>A0A9P6KIJ3</accession>
<reference evidence="2" key="1">
    <citation type="journal article" date="2020" name="Fungal Divers.">
        <title>Resolving the Mortierellaceae phylogeny through synthesis of multi-gene phylogenetics and phylogenomics.</title>
        <authorList>
            <person name="Vandepol N."/>
            <person name="Liber J."/>
            <person name="Desiro A."/>
            <person name="Na H."/>
            <person name="Kennedy M."/>
            <person name="Barry K."/>
            <person name="Grigoriev I.V."/>
            <person name="Miller A.N."/>
            <person name="O'Donnell K."/>
            <person name="Stajich J.E."/>
            <person name="Bonito G."/>
        </authorList>
    </citation>
    <scope>NUCLEOTIDE SEQUENCE</scope>
    <source>
        <strain evidence="2">KOD1015</strain>
    </source>
</reference>
<dbReference type="InterPro" id="IPR012471">
    <property type="entry name" value="DUF1690"/>
</dbReference>
<evidence type="ECO:0000313" key="3">
    <source>
        <dbReference type="Proteomes" id="UP000780801"/>
    </source>
</evidence>
<name>A0A9P6KIJ3_9FUNG</name>
<evidence type="ECO:0000313" key="2">
    <source>
        <dbReference type="EMBL" id="KAF9586032.1"/>
    </source>
</evidence>
<dbReference type="AlphaFoldDB" id="A0A9P6KIJ3"/>
<evidence type="ECO:0000256" key="1">
    <source>
        <dbReference type="SAM" id="MobiDB-lite"/>
    </source>
</evidence>
<sequence>MGSSQSKGDAPPKPMVFVNEENPVPVRISSSFANQIAQSQPVSGSPQDIESQVRQRVQAELAKIQAEKQENEFMNYKSTTNANAVVTEQEMDQLAKHAPGKHVKVLPEEIVKAQDALVACYKKNPERSLDCWAEVVEFKELVQKAQNAFVATAKEV</sequence>
<proteinExistence type="predicted"/>
<protein>
    <submittedName>
        <fullName evidence="2">Uncharacterized protein</fullName>
    </submittedName>
</protein>
<dbReference type="Proteomes" id="UP000780801">
    <property type="component" value="Unassembled WGS sequence"/>
</dbReference>
<keyword evidence="3" id="KW-1185">Reference proteome</keyword>
<dbReference type="Pfam" id="PF07956">
    <property type="entry name" value="DUF1690"/>
    <property type="match status" value="1"/>
</dbReference>
<feature type="region of interest" description="Disordered" evidence="1">
    <location>
        <begin position="35"/>
        <end position="54"/>
    </location>
</feature>